<protein>
    <recommendedName>
        <fullName evidence="3">DUF3006 domain-containing protein</fullName>
    </recommendedName>
</protein>
<sequence>MNSNDASPSAGPDILVIDVLDEDTGLADVEDSRGRTYQLPAEWLPGAADGAAYRVHPAHGGVTFTPDPDGARALRERSKQTLLDFSDEPQGEDGA</sequence>
<gene>
    <name evidence="1" type="ORF">ACFPQ6_15905</name>
</gene>
<name>A0ABW1DMA0_9DEIO</name>
<evidence type="ECO:0000313" key="2">
    <source>
        <dbReference type="Proteomes" id="UP001595979"/>
    </source>
</evidence>
<evidence type="ECO:0008006" key="3">
    <source>
        <dbReference type="Google" id="ProtNLM"/>
    </source>
</evidence>
<dbReference type="RefSeq" id="WP_380051221.1">
    <property type="nucleotide sequence ID" value="NZ_JBHSOH010000032.1"/>
</dbReference>
<comment type="caution">
    <text evidence="1">The sequence shown here is derived from an EMBL/GenBank/DDBJ whole genome shotgun (WGS) entry which is preliminary data.</text>
</comment>
<evidence type="ECO:0000313" key="1">
    <source>
        <dbReference type="EMBL" id="MFC5849788.1"/>
    </source>
</evidence>
<proteinExistence type="predicted"/>
<keyword evidence="2" id="KW-1185">Reference proteome</keyword>
<dbReference type="Proteomes" id="UP001595979">
    <property type="component" value="Unassembled WGS sequence"/>
</dbReference>
<accession>A0ABW1DMA0</accession>
<reference evidence="2" key="1">
    <citation type="journal article" date="2019" name="Int. J. Syst. Evol. Microbiol.">
        <title>The Global Catalogue of Microorganisms (GCM) 10K type strain sequencing project: providing services to taxonomists for standard genome sequencing and annotation.</title>
        <authorList>
            <consortium name="The Broad Institute Genomics Platform"/>
            <consortium name="The Broad Institute Genome Sequencing Center for Infectious Disease"/>
            <person name="Wu L."/>
            <person name="Ma J."/>
        </authorList>
    </citation>
    <scope>NUCLEOTIDE SEQUENCE [LARGE SCALE GENOMIC DNA]</scope>
    <source>
        <strain evidence="2">CGMCC 1.15053</strain>
    </source>
</reference>
<dbReference type="EMBL" id="JBHSOH010000032">
    <property type="protein sequence ID" value="MFC5849788.1"/>
    <property type="molecule type" value="Genomic_DNA"/>
</dbReference>
<organism evidence="1 2">
    <name type="scientific">Deinococcus petrolearius</name>
    <dbReference type="NCBI Taxonomy" id="1751295"/>
    <lineage>
        <taxon>Bacteria</taxon>
        <taxon>Thermotogati</taxon>
        <taxon>Deinococcota</taxon>
        <taxon>Deinococci</taxon>
        <taxon>Deinococcales</taxon>
        <taxon>Deinococcaceae</taxon>
        <taxon>Deinococcus</taxon>
    </lineage>
</organism>